<evidence type="ECO:0000313" key="2">
    <source>
        <dbReference type="Proteomes" id="UP000197138"/>
    </source>
</evidence>
<dbReference type="Proteomes" id="UP000197138">
    <property type="component" value="Unassembled WGS sequence"/>
</dbReference>
<organism evidence="1 2">
    <name type="scientific">Punica granatum</name>
    <name type="common">Pomegranate</name>
    <dbReference type="NCBI Taxonomy" id="22663"/>
    <lineage>
        <taxon>Eukaryota</taxon>
        <taxon>Viridiplantae</taxon>
        <taxon>Streptophyta</taxon>
        <taxon>Embryophyta</taxon>
        <taxon>Tracheophyta</taxon>
        <taxon>Spermatophyta</taxon>
        <taxon>Magnoliopsida</taxon>
        <taxon>eudicotyledons</taxon>
        <taxon>Gunneridae</taxon>
        <taxon>Pentapetalae</taxon>
        <taxon>rosids</taxon>
        <taxon>malvids</taxon>
        <taxon>Myrtales</taxon>
        <taxon>Lythraceae</taxon>
        <taxon>Punica</taxon>
    </lineage>
</organism>
<dbReference type="EMBL" id="MTKT01001158">
    <property type="protein sequence ID" value="OWM85695.1"/>
    <property type="molecule type" value="Genomic_DNA"/>
</dbReference>
<reference evidence="2" key="1">
    <citation type="journal article" date="2017" name="Plant J.">
        <title>The pomegranate (Punica granatum L.) genome and the genomics of punicalagin biosynthesis.</title>
        <authorList>
            <person name="Qin G."/>
            <person name="Xu C."/>
            <person name="Ming R."/>
            <person name="Tang H."/>
            <person name="Guyot R."/>
            <person name="Kramer E.M."/>
            <person name="Hu Y."/>
            <person name="Yi X."/>
            <person name="Qi Y."/>
            <person name="Xu X."/>
            <person name="Gao Z."/>
            <person name="Pan H."/>
            <person name="Jian J."/>
            <person name="Tian Y."/>
            <person name="Yue Z."/>
            <person name="Xu Y."/>
        </authorList>
    </citation>
    <scope>NUCLEOTIDE SEQUENCE [LARGE SCALE GENOMIC DNA]</scope>
    <source>
        <strain evidence="2">cv. Dabenzi</strain>
    </source>
</reference>
<protein>
    <submittedName>
        <fullName evidence="1">Uncharacterized protein</fullName>
    </submittedName>
</protein>
<evidence type="ECO:0000313" key="1">
    <source>
        <dbReference type="EMBL" id="OWM85695.1"/>
    </source>
</evidence>
<sequence length="52" mass="5962">MRSEASFTSFSVIHLTRSCPISFITDLTNLTRKDPNTKWRQLIMQCKTKTAG</sequence>
<dbReference type="AlphaFoldDB" id="A0A218XKE0"/>
<name>A0A218XKE0_PUNGR</name>
<accession>A0A218XKE0</accession>
<comment type="caution">
    <text evidence="1">The sequence shown here is derived from an EMBL/GenBank/DDBJ whole genome shotgun (WGS) entry which is preliminary data.</text>
</comment>
<gene>
    <name evidence="1" type="ORF">CDL15_Pgr029118</name>
</gene>
<proteinExistence type="predicted"/>